<sequence length="84" mass="9691">DAEGKVPLVMDVPVQGYKETPLIVSDDFSSAKLGLTWQWNHNPDNKLWSLAERKGYMRLKNRENSTINIRSQKYLVTTNRRTGL</sequence>
<reference evidence="2" key="1">
    <citation type="journal article" date="2013" name="Environ. Microbiol.">
        <title>Seasonally variable intestinal metagenomes of the red palm weevil (Rhynchophorus ferrugineus).</title>
        <authorList>
            <person name="Jia S."/>
            <person name="Zhang X."/>
            <person name="Zhang G."/>
            <person name="Yin A."/>
            <person name="Zhang S."/>
            <person name="Li F."/>
            <person name="Wang L."/>
            <person name="Zhao D."/>
            <person name="Yun Q."/>
            <person name="Tala"/>
            <person name="Wang J."/>
            <person name="Sun G."/>
            <person name="Baabdullah M."/>
            <person name="Yu X."/>
            <person name="Hu S."/>
            <person name="Al-Mssallem I.S."/>
            <person name="Yu J."/>
        </authorList>
    </citation>
    <scope>NUCLEOTIDE SEQUENCE</scope>
</reference>
<name>A0A060BYB2_9BACT</name>
<feature type="domain" description="Beta-xylosidase C-terminal Concanavalin A-like" evidence="1">
    <location>
        <begin position="25"/>
        <end position="75"/>
    </location>
</feature>
<evidence type="ECO:0000313" key="2">
    <source>
        <dbReference type="EMBL" id="AIA87914.1"/>
    </source>
</evidence>
<dbReference type="Pfam" id="PF17851">
    <property type="entry name" value="GH43_C2"/>
    <property type="match status" value="1"/>
</dbReference>
<protein>
    <submittedName>
        <fullName evidence="2">CAZy families GH62|GH43 protein</fullName>
    </submittedName>
</protein>
<dbReference type="EMBL" id="KF120637">
    <property type="protein sequence ID" value="AIA87914.1"/>
    <property type="molecule type" value="Genomic_DNA"/>
</dbReference>
<organism evidence="2">
    <name type="scientific">uncultured Opitutus sp</name>
    <dbReference type="NCBI Taxonomy" id="296825"/>
    <lineage>
        <taxon>Bacteria</taxon>
        <taxon>Pseudomonadati</taxon>
        <taxon>Verrucomicrobiota</taxon>
        <taxon>Opitutia</taxon>
        <taxon>Opitutales</taxon>
        <taxon>Opitutaceae</taxon>
        <taxon>Opitutus</taxon>
        <taxon>environmental samples</taxon>
    </lineage>
</organism>
<feature type="non-terminal residue" evidence="2">
    <location>
        <position position="1"/>
    </location>
</feature>
<proteinExistence type="predicted"/>
<dbReference type="InterPro" id="IPR013320">
    <property type="entry name" value="ConA-like_dom_sf"/>
</dbReference>
<evidence type="ECO:0000259" key="1">
    <source>
        <dbReference type="Pfam" id="PF17851"/>
    </source>
</evidence>
<dbReference type="SUPFAM" id="SSF49899">
    <property type="entry name" value="Concanavalin A-like lectins/glucanases"/>
    <property type="match status" value="1"/>
</dbReference>
<dbReference type="InterPro" id="IPR041542">
    <property type="entry name" value="GH43_C2"/>
</dbReference>
<accession>A0A060BYB2</accession>
<dbReference type="AlphaFoldDB" id="A0A060BYB2"/>
<dbReference type="Gene3D" id="2.60.120.200">
    <property type="match status" value="1"/>
</dbReference>